<dbReference type="Proteomes" id="UP000203948">
    <property type="component" value="Segment"/>
</dbReference>
<dbReference type="GeneID" id="26517108"/>
<evidence type="ECO:0000313" key="1">
    <source>
        <dbReference type="EMBL" id="ALA48174.1"/>
    </source>
</evidence>
<accession>A0A0N9BDN6</accession>
<reference evidence="1 2" key="1">
    <citation type="journal article" date="2016" name="Arch. Virol.">
        <title>Genome sequence of a cluster A13 mycobacteriophage detected in Mycobacterium phlei over a half century ago.</title>
        <authorList>
            <person name="Marton S."/>
            <person name="Feher E."/>
            <person name="Horvath B."/>
            <person name="Haber K."/>
            <person name="Somogyi P."/>
            <person name="Minarovits J."/>
            <person name="Banyai K."/>
        </authorList>
    </citation>
    <scope>NUCLEOTIDE SEQUENCE [LARGE SCALE GENOMIC DNA]</scope>
</reference>
<sequence>MKDIFWIVVIVWGSIVACSPEADPPIHVLKDAVDSIMKDYWRIEIEGSTC</sequence>
<dbReference type="RefSeq" id="YP_009188055.1">
    <property type="nucleotide sequence ID" value="NC_028662.1"/>
</dbReference>
<dbReference type="EMBL" id="KT206225">
    <property type="protein sequence ID" value="ALA48174.1"/>
    <property type="molecule type" value="Genomic_DNA"/>
</dbReference>
<keyword evidence="2" id="KW-1185">Reference proteome</keyword>
<evidence type="ECO:0000313" key="2">
    <source>
        <dbReference type="Proteomes" id="UP000203948"/>
    </source>
</evidence>
<dbReference type="KEGG" id="vg:26517108"/>
<name>A0A0N9BDN6_9CAUD</name>
<organism evidence="1 2">
    <name type="scientific">Mycobacterium phage Phlei</name>
    <dbReference type="NCBI Taxonomy" id="1690684"/>
    <lineage>
        <taxon>Viruses</taxon>
        <taxon>Duplodnaviria</taxon>
        <taxon>Heunggongvirae</taxon>
        <taxon>Uroviricota</taxon>
        <taxon>Caudoviricetes</taxon>
        <taxon>Phleivirus</taxon>
        <taxon>Phleivirus Phlei</taxon>
    </lineage>
</organism>
<proteinExistence type="predicted"/>
<protein>
    <submittedName>
        <fullName evidence="1">Uncharacterized protein</fullName>
    </submittedName>
</protein>
<dbReference type="PROSITE" id="PS51257">
    <property type="entry name" value="PROKAR_LIPOPROTEIN"/>
    <property type="match status" value="1"/>
</dbReference>